<dbReference type="GO" id="GO:0003677">
    <property type="term" value="F:DNA binding"/>
    <property type="evidence" value="ECO:0007669"/>
    <property type="project" value="InterPro"/>
</dbReference>
<protein>
    <submittedName>
        <fullName evidence="2">Transposase</fullName>
    </submittedName>
</protein>
<dbReference type="GO" id="GO:0004803">
    <property type="term" value="F:transposase activity"/>
    <property type="evidence" value="ECO:0007669"/>
    <property type="project" value="InterPro"/>
</dbReference>
<dbReference type="AlphaFoldDB" id="A0A963Z6Q4"/>
<keyword evidence="3" id="KW-1185">Reference proteome</keyword>
<dbReference type="InterPro" id="IPR002559">
    <property type="entry name" value="Transposase_11"/>
</dbReference>
<dbReference type="PANTHER" id="PTHR30007:SF0">
    <property type="entry name" value="TRANSPOSASE"/>
    <property type="match status" value="1"/>
</dbReference>
<evidence type="ECO:0000313" key="3">
    <source>
        <dbReference type="Proteomes" id="UP000721844"/>
    </source>
</evidence>
<dbReference type="PANTHER" id="PTHR30007">
    <property type="entry name" value="PHP DOMAIN PROTEIN"/>
    <property type="match status" value="1"/>
</dbReference>
<dbReference type="Proteomes" id="UP000721844">
    <property type="component" value="Unassembled WGS sequence"/>
</dbReference>
<accession>A0A963Z6Q4</accession>
<sequence length="105" mass="11988">MLADGGYAGNKLRQALHAFWRWTVQIIRRSDTASDFEVLSRRWAVERPYAWLGRCPRLAENFETNGTSSTAWTLVARVRRLPRKRRSSDCLPAMHAVPSQACAVN</sequence>
<evidence type="ECO:0000259" key="1">
    <source>
        <dbReference type="Pfam" id="PF01609"/>
    </source>
</evidence>
<dbReference type="Pfam" id="PF01609">
    <property type="entry name" value="DDE_Tnp_1"/>
    <property type="match status" value="1"/>
</dbReference>
<feature type="domain" description="Transposase IS4-like" evidence="1">
    <location>
        <begin position="2"/>
        <end position="78"/>
    </location>
</feature>
<dbReference type="GO" id="GO:0006313">
    <property type="term" value="P:DNA transposition"/>
    <property type="evidence" value="ECO:0007669"/>
    <property type="project" value="InterPro"/>
</dbReference>
<proteinExistence type="predicted"/>
<organism evidence="2 3">
    <name type="scientific">Acidisoma cellulosilyticum</name>
    <dbReference type="NCBI Taxonomy" id="2802395"/>
    <lineage>
        <taxon>Bacteria</taxon>
        <taxon>Pseudomonadati</taxon>
        <taxon>Pseudomonadota</taxon>
        <taxon>Alphaproteobacteria</taxon>
        <taxon>Acetobacterales</taxon>
        <taxon>Acidocellaceae</taxon>
        <taxon>Acidisoma</taxon>
    </lineage>
</organism>
<name>A0A963Z6Q4_9PROT</name>
<dbReference type="EMBL" id="JAESVA010000018">
    <property type="protein sequence ID" value="MCB8883894.1"/>
    <property type="molecule type" value="Genomic_DNA"/>
</dbReference>
<reference evidence="2 3" key="1">
    <citation type="journal article" date="2021" name="Microorganisms">
        <title>Acidisoma silvae sp. nov. and Acidisomacellulosilytica sp. nov., Two Acidophilic Bacteria Isolated from Decaying Wood, Hydrolyzing Cellulose and Producing Poly-3-hydroxybutyrate.</title>
        <authorList>
            <person name="Mieszkin S."/>
            <person name="Pouder E."/>
            <person name="Uroz S."/>
            <person name="Simon-Colin C."/>
            <person name="Alain K."/>
        </authorList>
    </citation>
    <scope>NUCLEOTIDE SEQUENCE [LARGE SCALE GENOMIC DNA]</scope>
    <source>
        <strain evidence="2 3">HW T5.17</strain>
    </source>
</reference>
<evidence type="ECO:0000313" key="2">
    <source>
        <dbReference type="EMBL" id="MCB8883894.1"/>
    </source>
</evidence>
<gene>
    <name evidence="2" type="ORF">ACELLULO517_26850</name>
</gene>
<comment type="caution">
    <text evidence="2">The sequence shown here is derived from an EMBL/GenBank/DDBJ whole genome shotgun (WGS) entry which is preliminary data.</text>
</comment>